<dbReference type="Proteomes" id="UP000037510">
    <property type="component" value="Unassembled WGS sequence"/>
</dbReference>
<reference evidence="8 9" key="1">
    <citation type="journal article" date="2015" name="Genome Biol. Evol.">
        <title>The genome of winter moth (Operophtera brumata) provides a genomic perspective on sexual dimorphism and phenology.</title>
        <authorList>
            <person name="Derks M.F."/>
            <person name="Smit S."/>
            <person name="Salis L."/>
            <person name="Schijlen E."/>
            <person name="Bossers A."/>
            <person name="Mateman C."/>
            <person name="Pijl A.S."/>
            <person name="de Ridder D."/>
            <person name="Groenen M.A."/>
            <person name="Visser M.E."/>
            <person name="Megens H.J."/>
        </authorList>
    </citation>
    <scope>NUCLEOTIDE SEQUENCE [LARGE SCALE GENOMIC DNA]</scope>
    <source>
        <strain evidence="8">WM2013NL</strain>
        <tissue evidence="8">Head and thorax</tissue>
    </source>
</reference>
<accession>A0A0L7L9G4</accession>
<dbReference type="EMBL" id="JTDY01002140">
    <property type="protein sequence ID" value="KOB72019.1"/>
    <property type="molecule type" value="Genomic_DNA"/>
</dbReference>
<dbReference type="GO" id="GO:0004438">
    <property type="term" value="F:phosphatidylinositol-3-phosphate phosphatase activity"/>
    <property type="evidence" value="ECO:0007669"/>
    <property type="project" value="UniProtKB-EC"/>
</dbReference>
<evidence type="ECO:0000256" key="4">
    <source>
        <dbReference type="ARBA" id="ARBA00040795"/>
    </source>
</evidence>
<dbReference type="PANTHER" id="PTHR45662">
    <property type="entry name" value="PHOSPHATIDYLINOSITIDE PHOSPHATASE SAC1"/>
    <property type="match status" value="1"/>
</dbReference>
<dbReference type="GO" id="GO:0005783">
    <property type="term" value="C:endoplasmic reticulum"/>
    <property type="evidence" value="ECO:0007669"/>
    <property type="project" value="TreeGrafter"/>
</dbReference>
<name>A0A0L7L9G4_OPEBR</name>
<sequence>EALERGFRAAVAAAALPNVRYEPFDFHAECSGMRYHRLQVLIDRITHEQSGVFRTNCVDCLDRTNVVQSLLARLQLTAVLKLLAVYSGTGALKTDFTRTGKRSHMGLVRDGINSLTRYYMNNFSDGFRQRRIQTGETKRTHMGLVRDGINSLTRYYMNNFSDGFRQVRLNSYTRTGKRTHMGLVRDGINSLTRYYMNNFSDGFRQPLPLPLALPAIIP</sequence>
<evidence type="ECO:0000313" key="8">
    <source>
        <dbReference type="EMBL" id="KOB72019.1"/>
    </source>
</evidence>
<evidence type="ECO:0000256" key="2">
    <source>
        <dbReference type="ARBA" id="ARBA00036631"/>
    </source>
</evidence>
<keyword evidence="9" id="KW-1185">Reference proteome</keyword>
<comment type="catalytic activity">
    <reaction evidence="2">
        <text>a 1,2-diacyl-sn-glycero-3-phospho-(1D-myo-inositol-3-phosphate) + H2O = a 1,2-diacyl-sn-glycero-3-phospho-(1D-myo-inositol) + phosphate</text>
        <dbReference type="Rhea" id="RHEA:12316"/>
        <dbReference type="ChEBI" id="CHEBI:15377"/>
        <dbReference type="ChEBI" id="CHEBI:43474"/>
        <dbReference type="ChEBI" id="CHEBI:57880"/>
        <dbReference type="ChEBI" id="CHEBI:58088"/>
        <dbReference type="EC" id="3.1.3.64"/>
    </reaction>
    <physiologicalReaction direction="left-to-right" evidence="2">
        <dbReference type="Rhea" id="RHEA:12317"/>
    </physiologicalReaction>
</comment>
<evidence type="ECO:0000256" key="5">
    <source>
        <dbReference type="ARBA" id="ARBA00041396"/>
    </source>
</evidence>
<dbReference type="STRING" id="104452.A0A0L7L9G4"/>
<dbReference type="PROSITE" id="PS50275">
    <property type="entry name" value="SAC"/>
    <property type="match status" value="1"/>
</dbReference>
<evidence type="ECO:0000259" key="7">
    <source>
        <dbReference type="PROSITE" id="PS50275"/>
    </source>
</evidence>
<dbReference type="EC" id="3.1.3.64" evidence="1"/>
<protein>
    <recommendedName>
        <fullName evidence="4">Phosphatidylinositol-3-phosphatase SAC1</fullName>
        <ecNumber evidence="1">3.1.3.64</ecNumber>
    </recommendedName>
    <alternativeName>
        <fullName evidence="6">Phosphatidylinositol-4-phosphate phosphatase</fullName>
    </alternativeName>
    <alternativeName>
        <fullName evidence="5">Suppressor of actin mutations 1-like protein</fullName>
    </alternativeName>
</protein>
<gene>
    <name evidence="8" type="ORF">OBRU01_12823</name>
</gene>
<comment type="caution">
    <text evidence="8">The sequence shown here is derived from an EMBL/GenBank/DDBJ whole genome shotgun (WGS) entry which is preliminary data.</text>
</comment>
<dbReference type="AlphaFoldDB" id="A0A0L7L9G4"/>
<organism evidence="8 9">
    <name type="scientific">Operophtera brumata</name>
    <name type="common">Winter moth</name>
    <name type="synonym">Phalaena brumata</name>
    <dbReference type="NCBI Taxonomy" id="104452"/>
    <lineage>
        <taxon>Eukaryota</taxon>
        <taxon>Metazoa</taxon>
        <taxon>Ecdysozoa</taxon>
        <taxon>Arthropoda</taxon>
        <taxon>Hexapoda</taxon>
        <taxon>Insecta</taxon>
        <taxon>Pterygota</taxon>
        <taxon>Neoptera</taxon>
        <taxon>Endopterygota</taxon>
        <taxon>Lepidoptera</taxon>
        <taxon>Glossata</taxon>
        <taxon>Ditrysia</taxon>
        <taxon>Geometroidea</taxon>
        <taxon>Geometridae</taxon>
        <taxon>Larentiinae</taxon>
        <taxon>Operophtera</taxon>
    </lineage>
</organism>
<feature type="domain" description="SAC" evidence="7">
    <location>
        <begin position="1"/>
        <end position="121"/>
    </location>
</feature>
<dbReference type="GO" id="GO:0043812">
    <property type="term" value="F:phosphatidylinositol-4-phosphate phosphatase activity"/>
    <property type="evidence" value="ECO:0007669"/>
    <property type="project" value="TreeGrafter"/>
</dbReference>
<evidence type="ECO:0000256" key="1">
    <source>
        <dbReference type="ARBA" id="ARBA00013038"/>
    </source>
</evidence>
<feature type="non-terminal residue" evidence="8">
    <location>
        <position position="1"/>
    </location>
</feature>
<evidence type="ECO:0000256" key="6">
    <source>
        <dbReference type="ARBA" id="ARBA00041911"/>
    </source>
</evidence>
<dbReference type="GO" id="GO:0046856">
    <property type="term" value="P:phosphatidylinositol dephosphorylation"/>
    <property type="evidence" value="ECO:0007669"/>
    <property type="project" value="TreeGrafter"/>
</dbReference>
<dbReference type="PANTHER" id="PTHR45662:SF2">
    <property type="entry name" value="PHOSPHATIDYLINOSITOL-3-PHOSPHATASE SAC1"/>
    <property type="match status" value="1"/>
</dbReference>
<proteinExistence type="predicted"/>
<dbReference type="InterPro" id="IPR002013">
    <property type="entry name" value="SAC_dom"/>
</dbReference>
<evidence type="ECO:0000313" key="9">
    <source>
        <dbReference type="Proteomes" id="UP000037510"/>
    </source>
</evidence>
<evidence type="ECO:0000256" key="3">
    <source>
        <dbReference type="ARBA" id="ARBA00036807"/>
    </source>
</evidence>
<comment type="catalytic activity">
    <reaction evidence="3">
        <text>a 1,2-diacyl-sn-glycero-3-phospho-(1D-myo-inositol 4-phosphate) + H2O = a 1,2-diacyl-sn-glycero-3-phospho-(1D-myo-inositol) + phosphate</text>
        <dbReference type="Rhea" id="RHEA:55652"/>
        <dbReference type="ChEBI" id="CHEBI:15377"/>
        <dbReference type="ChEBI" id="CHEBI:43474"/>
        <dbReference type="ChEBI" id="CHEBI:57880"/>
        <dbReference type="ChEBI" id="CHEBI:58178"/>
    </reaction>
    <physiologicalReaction direction="left-to-right" evidence="3">
        <dbReference type="Rhea" id="RHEA:55653"/>
    </physiologicalReaction>
</comment>